<evidence type="ECO:0000256" key="6">
    <source>
        <dbReference type="ARBA" id="ARBA00012191"/>
    </source>
</evidence>
<evidence type="ECO:0000256" key="28">
    <source>
        <dbReference type="ARBA" id="ARBA00069159"/>
    </source>
</evidence>
<dbReference type="PANTHER" id="PTHR24223:SF196">
    <property type="entry name" value="ATP-BINDING CASSETTE SUB-FAMILY C MEMBER 5"/>
    <property type="match status" value="1"/>
</dbReference>
<feature type="domain" description="ABC transporter" evidence="33">
    <location>
        <begin position="420"/>
        <end position="641"/>
    </location>
</feature>
<comment type="catalytic activity">
    <reaction evidence="21">
        <text>ATP + H2O + xenobioticSide 1 = ADP + phosphate + xenobioticSide 2.</text>
        <dbReference type="EC" id="7.6.2.2"/>
    </reaction>
</comment>
<keyword evidence="12" id="KW-0547">Nucleotide-binding</keyword>
<dbReference type="CDD" id="cd03250">
    <property type="entry name" value="ABCC_MRP_domain1"/>
    <property type="match status" value="1"/>
</dbReference>
<dbReference type="FunFam" id="1.20.1560.10:FF:000015">
    <property type="entry name" value="multidrug resistance-associated protein 5 isoform X1"/>
    <property type="match status" value="1"/>
</dbReference>
<dbReference type="EC" id="7.6.2.2" evidence="6"/>
<evidence type="ECO:0000313" key="36">
    <source>
        <dbReference type="Proteomes" id="UP001591681"/>
    </source>
</evidence>
<dbReference type="Gene3D" id="1.20.1560.10">
    <property type="entry name" value="ABC transporter type 1, transmembrane domain"/>
    <property type="match status" value="2"/>
</dbReference>
<dbReference type="InterPro" id="IPR036640">
    <property type="entry name" value="ABC1_TM_sf"/>
</dbReference>
<dbReference type="InterPro" id="IPR003439">
    <property type="entry name" value="ABC_transporter-like_ATP-bd"/>
</dbReference>
<sequence>MMMMTNVVMMMMMMMMLMTKSTVMLSVDAELELELMFSVPPVTRAVSPVAPLAAPPFRPPSPQAFVVKRLLEYTQQSEPDLPYGLLLVLGLLATELVRSWSLALTWALNYRTGARLRGAILTMAFQKILRLRSFREKTMGELINMCSSDGQRMFEAAVVGSLLAGGPLVAVLGMVYNLFILGPTSLLGSAVFILFYPAMMFSSRMTAFFRRKGVSITDSRVQKMNEILNYIKFIKMYAWVKAFSQDVRRIREEERVILERAGYFQSITVGVAPIVVVIASVATFSTHMLLGYDLNAAQAFTVVTVFNAMTFALKVTPFSVKSLSEATVAMERFKSLLLMAEVEMIRERPQNPQVAVEMSGASLAWDMVGHSAQPTPRGTPCVGLSQRRIHRRQKQKQKQEGGEPQSRQLLSDGVPSSPEHQPHAIPTVSQRLQRTLHCIDLTVEQGKLVGICGSVGSGKTSLISAILGQMTLLEGTVAVNGDFAYVAQQAWILNSSLRDNILFGKEYEEERYQAVLSACCLRPDLAILPNADLTEIGERGANLSGGQRQRISLARALYSDRAIYILDDPLSALDAHVGNHIFNNAIRKHLRQKTIIFVTHQLQYLVDCDDVIFMREGSIAEQGSHEELMGLNGDYAAMFNNLQLGEAPLIEIPNKNSGNSLKKPPEKPKAGSVKKDKPASKDSGQLMQVEERSKGSVPWSVYGIYIQAAGGVLVFLLILLLFILNVGSTAFSNWWLSYWIKQGSGNTTVLVGNSSVVSESMRDNPLMRHYAAVYAMSMGVMLLLKILRGIVFVKVTLRASSRLHEELFRKILRSPMKFFDTTPTARILNRFSKDMDEVDTRLPFQEEMLIQNVILVFFCLGVIGSVFPLFLVAVGPLVLLFIALHMVSRVFIRELKRLDNVTQSPFLSHVTSSIQGLTTIHAYGKGKDFLLRYQELLDQNQAPFYLFSCAMRWLAVRLDVISVALISITALMIVVMHGSIPPASAGLAISYAVQLTGLFQFTVRLASETEARFTSVERIHHYIQSLSLEAPARIKNKAPPEDWPQEGEVVFDDTEMRYRENLPLVLKKISCTIRPKEKVGIVGRTGSGKSSLGVVLFRLVEPCGGSIKIDGVNICDIGLADLRSKLSIIPQEPVLFSGTVRSNLDPFNQYAEESIWDALDRTHMKECVSQLPLKLESEVVENGENFSVGERQLLCVARALLRQCKVLILDEATAAMDSETDSLIQETIRTAFEDCTTLTIAHRLQTVLNCDRIMVLNQGQVVEFDEPSRLLANENSRFCAMLAAVENKVSTRG</sequence>
<feature type="domain" description="ABC transmembrane type-1" evidence="34">
    <location>
        <begin position="716"/>
        <end position="1011"/>
    </location>
</feature>
<keyword evidence="36" id="KW-1185">Reference proteome</keyword>
<dbReference type="PANTHER" id="PTHR24223">
    <property type="entry name" value="ATP-BINDING CASSETTE SUB-FAMILY C"/>
    <property type="match status" value="1"/>
</dbReference>
<dbReference type="Proteomes" id="UP001591681">
    <property type="component" value="Unassembled WGS sequence"/>
</dbReference>
<comment type="catalytic activity">
    <reaction evidence="22">
        <text>(2S)-2-[5-amino-1-(beta-D-ribosyl)imidazole-4-carboxamido]succinate(in) + ATP + H2O = (2S)-2-[5-amino-1-(beta-D-ribosyl)imidazole-4-carboxamido]succinate(out) + ADP + phosphate + H(+)</text>
        <dbReference type="Rhea" id="RHEA:66752"/>
        <dbReference type="ChEBI" id="CHEBI:15377"/>
        <dbReference type="ChEBI" id="CHEBI:15378"/>
        <dbReference type="ChEBI" id="CHEBI:30616"/>
        <dbReference type="ChEBI" id="CHEBI:43474"/>
        <dbReference type="ChEBI" id="CHEBI:167466"/>
        <dbReference type="ChEBI" id="CHEBI:456216"/>
    </reaction>
    <physiologicalReaction direction="left-to-right" evidence="22">
        <dbReference type="Rhea" id="RHEA:66753"/>
    </physiologicalReaction>
</comment>
<evidence type="ECO:0000256" key="11">
    <source>
        <dbReference type="ARBA" id="ARBA00022737"/>
    </source>
</evidence>
<dbReference type="CDD" id="cd18592">
    <property type="entry name" value="ABC_6TM_MRP5_8_9_D1"/>
    <property type="match status" value="1"/>
</dbReference>
<dbReference type="GO" id="GO:0008559">
    <property type="term" value="F:ABC-type xenobiotic transporter activity"/>
    <property type="evidence" value="ECO:0007669"/>
    <property type="project" value="UniProtKB-EC"/>
</dbReference>
<organism evidence="35 36">
    <name type="scientific">Coilia grayii</name>
    <name type="common">Gray's grenadier anchovy</name>
    <dbReference type="NCBI Taxonomy" id="363190"/>
    <lineage>
        <taxon>Eukaryota</taxon>
        <taxon>Metazoa</taxon>
        <taxon>Chordata</taxon>
        <taxon>Craniata</taxon>
        <taxon>Vertebrata</taxon>
        <taxon>Euteleostomi</taxon>
        <taxon>Actinopterygii</taxon>
        <taxon>Neopterygii</taxon>
        <taxon>Teleostei</taxon>
        <taxon>Clupei</taxon>
        <taxon>Clupeiformes</taxon>
        <taxon>Clupeoidei</taxon>
        <taxon>Engraulidae</taxon>
        <taxon>Coilinae</taxon>
        <taxon>Coilia</taxon>
    </lineage>
</organism>
<gene>
    <name evidence="35" type="ORF">ACEWY4_008367</name>
</gene>
<dbReference type="InterPro" id="IPR027417">
    <property type="entry name" value="P-loop_NTPase"/>
</dbReference>
<dbReference type="FunFam" id="1.20.1560.10:FF:000012">
    <property type="entry name" value="ATP binding cassette subfamily C member 5"/>
    <property type="match status" value="1"/>
</dbReference>
<keyword evidence="15" id="KW-1278">Translocase</keyword>
<dbReference type="SMART" id="SM00382">
    <property type="entry name" value="AAA"/>
    <property type="match status" value="2"/>
</dbReference>
<keyword evidence="14" id="KW-0067">ATP-binding</keyword>
<dbReference type="GO" id="GO:0016323">
    <property type="term" value="C:basolateral plasma membrane"/>
    <property type="evidence" value="ECO:0007669"/>
    <property type="project" value="UniProtKB-SubCell"/>
</dbReference>
<dbReference type="InterPro" id="IPR017871">
    <property type="entry name" value="ABC_transporter-like_CS"/>
</dbReference>
<keyword evidence="16 31" id="KW-1133">Transmembrane helix</keyword>
<dbReference type="GO" id="GO:0005796">
    <property type="term" value="C:Golgi lumen"/>
    <property type="evidence" value="ECO:0007669"/>
    <property type="project" value="UniProtKB-SubCell"/>
</dbReference>
<comment type="similarity">
    <text evidence="5">Belongs to the ABC transporter superfamily. ABCC family. Conjugate transporter (TC 3.A.1.208) subfamily.</text>
</comment>
<keyword evidence="11" id="KW-0677">Repeat</keyword>
<keyword evidence="32" id="KW-0732">Signal</keyword>
<keyword evidence="8" id="KW-1003">Cell membrane</keyword>
<reference evidence="35 36" key="1">
    <citation type="submission" date="2024-09" db="EMBL/GenBank/DDBJ databases">
        <title>A chromosome-level genome assembly of Gray's grenadier anchovy, Coilia grayii.</title>
        <authorList>
            <person name="Fu Z."/>
        </authorList>
    </citation>
    <scope>NUCLEOTIDE SEQUENCE [LARGE SCALE GENOMIC DNA]</scope>
    <source>
        <strain evidence="35">G4</strain>
        <tissue evidence="35">Muscle</tissue>
    </source>
</reference>
<dbReference type="EMBL" id="JBHFQA010000007">
    <property type="protein sequence ID" value="KAL2096219.1"/>
    <property type="molecule type" value="Genomic_DNA"/>
</dbReference>
<feature type="chain" id="PRO_5044878773" description="ATP-binding cassette sub-family C member 5" evidence="32">
    <location>
        <begin position="22"/>
        <end position="1293"/>
    </location>
</feature>
<feature type="signal peptide" evidence="32">
    <location>
        <begin position="1"/>
        <end position="21"/>
    </location>
</feature>
<dbReference type="GO" id="GO:0016324">
    <property type="term" value="C:apical plasma membrane"/>
    <property type="evidence" value="ECO:0007669"/>
    <property type="project" value="UniProtKB-SubCell"/>
</dbReference>
<evidence type="ECO:0000256" key="5">
    <source>
        <dbReference type="ARBA" id="ARBA00009726"/>
    </source>
</evidence>
<dbReference type="Pfam" id="PF00005">
    <property type="entry name" value="ABC_tran"/>
    <property type="match status" value="2"/>
</dbReference>
<evidence type="ECO:0000256" key="12">
    <source>
        <dbReference type="ARBA" id="ARBA00022741"/>
    </source>
</evidence>
<evidence type="ECO:0000256" key="18">
    <source>
        <dbReference type="ARBA" id="ARBA00023136"/>
    </source>
</evidence>
<dbReference type="CDD" id="cd03244">
    <property type="entry name" value="ABCC_MRP_domain2"/>
    <property type="match status" value="1"/>
</dbReference>
<feature type="compositionally biased region" description="Basic and acidic residues" evidence="30">
    <location>
        <begin position="663"/>
        <end position="680"/>
    </location>
</feature>
<evidence type="ECO:0000256" key="1">
    <source>
        <dbReference type="ARBA" id="ARBA00004424"/>
    </source>
</evidence>
<feature type="transmembrane region" description="Helical" evidence="31">
    <location>
        <begin position="771"/>
        <end position="793"/>
    </location>
</feature>
<comment type="catalytic activity">
    <reaction evidence="27">
        <text>3',5'-cyclic GMP(in) + ATP + H2O = 3',5'-cyclic GMP(out) + ADP + phosphate + H(+)</text>
        <dbReference type="Rhea" id="RHEA:66188"/>
        <dbReference type="ChEBI" id="CHEBI:15377"/>
        <dbReference type="ChEBI" id="CHEBI:15378"/>
        <dbReference type="ChEBI" id="CHEBI:30616"/>
        <dbReference type="ChEBI" id="CHEBI:43474"/>
        <dbReference type="ChEBI" id="CHEBI:57746"/>
        <dbReference type="ChEBI" id="CHEBI:456216"/>
    </reaction>
    <physiologicalReaction direction="left-to-right" evidence="27">
        <dbReference type="Rhea" id="RHEA:66189"/>
    </physiologicalReaction>
</comment>
<dbReference type="Pfam" id="PF00664">
    <property type="entry name" value="ABC_membrane"/>
    <property type="match status" value="2"/>
</dbReference>
<feature type="domain" description="ABC transmembrane type-1" evidence="34">
    <location>
        <begin position="63"/>
        <end position="325"/>
    </location>
</feature>
<protein>
    <recommendedName>
        <fullName evidence="28">ATP-binding cassette sub-family C member 5</fullName>
        <ecNumber evidence="6">7.6.2.2</ecNumber>
    </recommendedName>
    <alternativeName>
        <fullName evidence="29">Multidrug resistance-associated protein 5</fullName>
    </alternativeName>
</protein>
<evidence type="ECO:0000256" key="20">
    <source>
        <dbReference type="ARBA" id="ARBA00023769"/>
    </source>
</evidence>
<evidence type="ECO:0000256" key="21">
    <source>
        <dbReference type="ARBA" id="ARBA00034018"/>
    </source>
</evidence>
<evidence type="ECO:0000259" key="33">
    <source>
        <dbReference type="PROSITE" id="PS50893"/>
    </source>
</evidence>
<evidence type="ECO:0000256" key="29">
    <source>
        <dbReference type="ARBA" id="ARBA00082793"/>
    </source>
</evidence>
<evidence type="ECO:0000256" key="24">
    <source>
        <dbReference type="ARBA" id="ARBA00051604"/>
    </source>
</evidence>
<evidence type="ECO:0000313" key="35">
    <source>
        <dbReference type="EMBL" id="KAL2096219.1"/>
    </source>
</evidence>
<evidence type="ECO:0000256" key="25">
    <source>
        <dbReference type="ARBA" id="ARBA00052576"/>
    </source>
</evidence>
<dbReference type="PROSITE" id="PS00211">
    <property type="entry name" value="ABC_TRANSPORTER_1"/>
    <property type="match status" value="2"/>
</dbReference>
<keyword evidence="10 31" id="KW-0812">Transmembrane</keyword>
<comment type="catalytic activity">
    <reaction evidence="23">
        <text>N-acetyl-L-aspartyl-L-glutamate(in) + ATP + H2O = N-acetyl-L-aspartyl-L-glutamate(out) + ADP + phosphate + H(+)</text>
        <dbReference type="Rhea" id="RHEA:66728"/>
        <dbReference type="ChEBI" id="CHEBI:15377"/>
        <dbReference type="ChEBI" id="CHEBI:15378"/>
        <dbReference type="ChEBI" id="CHEBI:30616"/>
        <dbReference type="ChEBI" id="CHEBI:43474"/>
        <dbReference type="ChEBI" id="CHEBI:76931"/>
        <dbReference type="ChEBI" id="CHEBI:456216"/>
    </reaction>
    <physiologicalReaction direction="left-to-right" evidence="23">
        <dbReference type="Rhea" id="RHEA:66729"/>
    </physiologicalReaction>
</comment>
<evidence type="ECO:0000256" key="7">
    <source>
        <dbReference type="ARBA" id="ARBA00022448"/>
    </source>
</evidence>
<keyword evidence="17" id="KW-0333">Golgi apparatus</keyword>
<comment type="subcellular location">
    <subcellularLocation>
        <location evidence="1">Apical cell membrane</location>
        <topology evidence="1">Multi-pass membrane protein</topology>
    </subcellularLocation>
    <subcellularLocation>
        <location evidence="3">Basolateral cell membrane</location>
        <topology evidence="3">Multi-pass membrane protein</topology>
    </subcellularLocation>
    <subcellularLocation>
        <location evidence="2">Cytoplasmic granule</location>
    </subcellularLocation>
    <subcellularLocation>
        <location evidence="4">Endosome membrane</location>
    </subcellularLocation>
    <subcellularLocation>
        <location evidence="20">Golgi apparatus lumen</location>
    </subcellularLocation>
</comment>
<evidence type="ECO:0000256" key="3">
    <source>
        <dbReference type="ARBA" id="ARBA00004554"/>
    </source>
</evidence>
<evidence type="ECO:0000256" key="8">
    <source>
        <dbReference type="ARBA" id="ARBA00022475"/>
    </source>
</evidence>
<evidence type="ECO:0000256" key="17">
    <source>
        <dbReference type="ARBA" id="ARBA00023034"/>
    </source>
</evidence>
<keyword evidence="18 31" id="KW-0472">Membrane</keyword>
<feature type="transmembrane region" description="Helical" evidence="31">
    <location>
        <begin position="296"/>
        <end position="313"/>
    </location>
</feature>
<evidence type="ECO:0000259" key="34">
    <source>
        <dbReference type="PROSITE" id="PS50929"/>
    </source>
</evidence>
<evidence type="ECO:0000256" key="14">
    <source>
        <dbReference type="ARBA" id="ARBA00022840"/>
    </source>
</evidence>
<dbReference type="GO" id="GO:0005524">
    <property type="term" value="F:ATP binding"/>
    <property type="evidence" value="ECO:0007669"/>
    <property type="project" value="UniProtKB-KW"/>
</dbReference>
<evidence type="ECO:0000256" key="2">
    <source>
        <dbReference type="ARBA" id="ARBA00004463"/>
    </source>
</evidence>
<feature type="domain" description="ABC transporter" evidence="33">
    <location>
        <begin position="1049"/>
        <end position="1283"/>
    </location>
</feature>
<evidence type="ECO:0000256" key="4">
    <source>
        <dbReference type="ARBA" id="ARBA00004608"/>
    </source>
</evidence>
<feature type="transmembrane region" description="Helical" evidence="31">
    <location>
        <begin position="185"/>
        <end position="202"/>
    </location>
</feature>
<keyword evidence="7" id="KW-0813">Transport</keyword>
<feature type="transmembrane region" description="Helical" evidence="31">
    <location>
        <begin position="261"/>
        <end position="284"/>
    </location>
</feature>
<comment type="catalytic activity">
    <reaction evidence="24">
        <text>3',5'-cyclic AMP(in) + ATP + H2O = 3',5'-cyclic AMP(out) + ADP + phosphate + H(+)</text>
        <dbReference type="Rhea" id="RHEA:66184"/>
        <dbReference type="ChEBI" id="CHEBI:15377"/>
        <dbReference type="ChEBI" id="CHEBI:15378"/>
        <dbReference type="ChEBI" id="CHEBI:30616"/>
        <dbReference type="ChEBI" id="CHEBI:43474"/>
        <dbReference type="ChEBI" id="CHEBI:58165"/>
        <dbReference type="ChEBI" id="CHEBI:456216"/>
    </reaction>
    <physiologicalReaction direction="left-to-right" evidence="24">
        <dbReference type="Rhea" id="RHEA:66185"/>
    </physiologicalReaction>
</comment>
<feature type="transmembrane region" description="Helical" evidence="31">
    <location>
        <begin position="960"/>
        <end position="980"/>
    </location>
</feature>
<evidence type="ECO:0000256" key="26">
    <source>
        <dbReference type="ARBA" id="ARBA00052708"/>
    </source>
</evidence>
<evidence type="ECO:0000256" key="27">
    <source>
        <dbReference type="ARBA" id="ARBA00052963"/>
    </source>
</evidence>
<evidence type="ECO:0000256" key="10">
    <source>
        <dbReference type="ARBA" id="ARBA00022692"/>
    </source>
</evidence>
<feature type="transmembrane region" description="Helical" evidence="31">
    <location>
        <begin position="702"/>
        <end position="724"/>
    </location>
</feature>
<keyword evidence="9" id="KW-0597">Phosphoprotein</keyword>
<dbReference type="PROSITE" id="PS50929">
    <property type="entry name" value="ABC_TM1F"/>
    <property type="match status" value="2"/>
</dbReference>
<dbReference type="FunFam" id="3.40.50.300:FF:000605">
    <property type="entry name" value="multidrug resistance-associated protein 5 isoform X1"/>
    <property type="match status" value="1"/>
</dbReference>
<feature type="region of interest" description="Disordered" evidence="30">
    <location>
        <begin position="653"/>
        <end position="687"/>
    </location>
</feature>
<dbReference type="GO" id="GO:0010008">
    <property type="term" value="C:endosome membrane"/>
    <property type="evidence" value="ECO:0007669"/>
    <property type="project" value="UniProtKB-SubCell"/>
</dbReference>
<dbReference type="SUPFAM" id="SSF52540">
    <property type="entry name" value="P-loop containing nucleoside triphosphate hydrolases"/>
    <property type="match status" value="2"/>
</dbReference>
<accession>A0ABD1KAV3</accession>
<evidence type="ECO:0000256" key="13">
    <source>
        <dbReference type="ARBA" id="ARBA00022753"/>
    </source>
</evidence>
<dbReference type="CDD" id="cd18599">
    <property type="entry name" value="ABC_6TM_MRP5_8_9_D2"/>
    <property type="match status" value="1"/>
</dbReference>
<proteinExistence type="inferred from homology"/>
<keyword evidence="13" id="KW-0967">Endosome</keyword>
<evidence type="ECO:0000256" key="32">
    <source>
        <dbReference type="SAM" id="SignalP"/>
    </source>
</evidence>
<dbReference type="SUPFAM" id="SSF90123">
    <property type="entry name" value="ABC transporter transmembrane region"/>
    <property type="match status" value="2"/>
</dbReference>
<dbReference type="Gene3D" id="3.40.50.300">
    <property type="entry name" value="P-loop containing nucleotide triphosphate hydrolases"/>
    <property type="match status" value="2"/>
</dbReference>
<feature type="transmembrane region" description="Helical" evidence="31">
    <location>
        <begin position="157"/>
        <end position="179"/>
    </location>
</feature>
<dbReference type="FunFam" id="3.40.50.300:FF:000074">
    <property type="entry name" value="Multidrug resistance-associated protein 5 isoform 1"/>
    <property type="match status" value="1"/>
</dbReference>
<feature type="transmembrane region" description="Helical" evidence="31">
    <location>
        <begin position="873"/>
        <end position="892"/>
    </location>
</feature>
<evidence type="ECO:0000256" key="16">
    <source>
        <dbReference type="ARBA" id="ARBA00022989"/>
    </source>
</evidence>
<name>A0ABD1KAV3_9TELE</name>
<evidence type="ECO:0000256" key="15">
    <source>
        <dbReference type="ARBA" id="ARBA00022967"/>
    </source>
</evidence>
<comment type="catalytic activity">
    <reaction evidence="26">
        <text>N-acetyl-L-aspartate(in) + ATP + H2O = N-acetyl-L-aspartate(out) + ADP + phosphate + H(+)</text>
        <dbReference type="Rhea" id="RHEA:66744"/>
        <dbReference type="ChEBI" id="CHEBI:15377"/>
        <dbReference type="ChEBI" id="CHEBI:15378"/>
        <dbReference type="ChEBI" id="CHEBI:16953"/>
        <dbReference type="ChEBI" id="CHEBI:30616"/>
        <dbReference type="ChEBI" id="CHEBI:43474"/>
        <dbReference type="ChEBI" id="CHEBI:456216"/>
    </reaction>
    <physiologicalReaction direction="left-to-right" evidence="26">
        <dbReference type="Rhea" id="RHEA:66745"/>
    </physiologicalReaction>
</comment>
<evidence type="ECO:0000256" key="19">
    <source>
        <dbReference type="ARBA" id="ARBA00023180"/>
    </source>
</evidence>
<evidence type="ECO:0000256" key="30">
    <source>
        <dbReference type="SAM" id="MobiDB-lite"/>
    </source>
</evidence>
<dbReference type="InterPro" id="IPR003593">
    <property type="entry name" value="AAA+_ATPase"/>
</dbReference>
<feature type="compositionally biased region" description="Basic residues" evidence="30">
    <location>
        <begin position="387"/>
        <end position="396"/>
    </location>
</feature>
<evidence type="ECO:0000256" key="22">
    <source>
        <dbReference type="ARBA" id="ARBA00050661"/>
    </source>
</evidence>
<evidence type="ECO:0000256" key="23">
    <source>
        <dbReference type="ARBA" id="ARBA00050745"/>
    </source>
</evidence>
<comment type="catalytic activity">
    <reaction evidence="25">
        <text>N-acetyl-L-aspartyl-L-glutamyl-L-glutamate(in) + ATP + H2O = N-acetyl-L-aspartyl-L-glutamyl-L-glutamate(out) + ADP + phosphate + H(+)</text>
        <dbReference type="Rhea" id="RHEA:66732"/>
        <dbReference type="ChEBI" id="CHEBI:15377"/>
        <dbReference type="ChEBI" id="CHEBI:15378"/>
        <dbReference type="ChEBI" id="CHEBI:30616"/>
        <dbReference type="ChEBI" id="CHEBI:43474"/>
        <dbReference type="ChEBI" id="CHEBI:76935"/>
        <dbReference type="ChEBI" id="CHEBI:456216"/>
    </reaction>
    <physiologicalReaction direction="left-to-right" evidence="25">
        <dbReference type="Rhea" id="RHEA:66733"/>
    </physiologicalReaction>
</comment>
<feature type="region of interest" description="Disordered" evidence="30">
    <location>
        <begin position="369"/>
        <end position="423"/>
    </location>
</feature>
<evidence type="ECO:0000256" key="9">
    <source>
        <dbReference type="ARBA" id="ARBA00022553"/>
    </source>
</evidence>
<comment type="caution">
    <text evidence="35">The sequence shown here is derived from an EMBL/GenBank/DDBJ whole genome shotgun (WGS) entry which is preliminary data.</text>
</comment>
<dbReference type="InterPro" id="IPR050173">
    <property type="entry name" value="ABC_transporter_C-like"/>
</dbReference>
<feature type="transmembrane region" description="Helical" evidence="31">
    <location>
        <begin position="849"/>
        <end position="867"/>
    </location>
</feature>
<evidence type="ECO:0000256" key="31">
    <source>
        <dbReference type="SAM" id="Phobius"/>
    </source>
</evidence>
<dbReference type="PROSITE" id="PS50893">
    <property type="entry name" value="ABC_TRANSPORTER_2"/>
    <property type="match status" value="2"/>
</dbReference>
<dbReference type="InterPro" id="IPR011527">
    <property type="entry name" value="ABC1_TM_dom"/>
</dbReference>
<keyword evidence="19" id="KW-0325">Glycoprotein</keyword>